<comment type="caution">
    <text evidence="2">The sequence shown here is derived from an EMBL/GenBank/DDBJ whole genome shotgun (WGS) entry which is preliminary data.</text>
</comment>
<evidence type="ECO:0000256" key="1">
    <source>
        <dbReference type="SAM" id="MobiDB-lite"/>
    </source>
</evidence>
<dbReference type="Proteomes" id="UP000288805">
    <property type="component" value="Unassembled WGS sequence"/>
</dbReference>
<organism evidence="2 3">
    <name type="scientific">Vitis vinifera</name>
    <name type="common">Grape</name>
    <dbReference type="NCBI Taxonomy" id="29760"/>
    <lineage>
        <taxon>Eukaryota</taxon>
        <taxon>Viridiplantae</taxon>
        <taxon>Streptophyta</taxon>
        <taxon>Embryophyta</taxon>
        <taxon>Tracheophyta</taxon>
        <taxon>Spermatophyta</taxon>
        <taxon>Magnoliopsida</taxon>
        <taxon>eudicotyledons</taxon>
        <taxon>Gunneridae</taxon>
        <taxon>Pentapetalae</taxon>
        <taxon>rosids</taxon>
        <taxon>Vitales</taxon>
        <taxon>Vitaceae</taxon>
        <taxon>Viteae</taxon>
        <taxon>Vitis</taxon>
    </lineage>
</organism>
<feature type="region of interest" description="Disordered" evidence="1">
    <location>
        <begin position="1"/>
        <end position="29"/>
    </location>
</feature>
<dbReference type="EMBL" id="QGNW01000265">
    <property type="protein sequence ID" value="RVW80527.1"/>
    <property type="molecule type" value="Genomic_DNA"/>
</dbReference>
<name>A0A438H897_VITVI</name>
<protein>
    <submittedName>
        <fullName evidence="2">Uncharacterized protein</fullName>
    </submittedName>
</protein>
<gene>
    <name evidence="2" type="ORF">CK203_052861</name>
</gene>
<feature type="compositionally biased region" description="Basic and acidic residues" evidence="1">
    <location>
        <begin position="15"/>
        <end position="26"/>
    </location>
</feature>
<proteinExistence type="predicted"/>
<sequence>MVQDCPHNKKFVIGKPKEENKEDKQKPRAQGRVFAMTHQDAQATYDVVTGTI</sequence>
<reference evidence="2 3" key="1">
    <citation type="journal article" date="2018" name="PLoS Genet.">
        <title>Population sequencing reveals clonal diversity and ancestral inbreeding in the grapevine cultivar Chardonnay.</title>
        <authorList>
            <person name="Roach M.J."/>
            <person name="Johnson D.L."/>
            <person name="Bohlmann J."/>
            <person name="van Vuuren H.J."/>
            <person name="Jones S.J."/>
            <person name="Pretorius I.S."/>
            <person name="Schmidt S.A."/>
            <person name="Borneman A.R."/>
        </authorList>
    </citation>
    <scope>NUCLEOTIDE SEQUENCE [LARGE SCALE GENOMIC DNA]</scope>
    <source>
        <strain evidence="3">cv. Chardonnay</strain>
        <tissue evidence="2">Leaf</tissue>
    </source>
</reference>
<accession>A0A438H897</accession>
<dbReference type="AlphaFoldDB" id="A0A438H897"/>
<evidence type="ECO:0000313" key="2">
    <source>
        <dbReference type="EMBL" id="RVW80527.1"/>
    </source>
</evidence>
<evidence type="ECO:0000313" key="3">
    <source>
        <dbReference type="Proteomes" id="UP000288805"/>
    </source>
</evidence>